<organism evidence="1 2">
    <name type="scientific">Metapseudomonas furukawaii</name>
    <name type="common">Pseudomonas furukawaii</name>
    <dbReference type="NCBI Taxonomy" id="1149133"/>
    <lineage>
        <taxon>Bacteria</taxon>
        <taxon>Pseudomonadati</taxon>
        <taxon>Pseudomonadota</taxon>
        <taxon>Gammaproteobacteria</taxon>
        <taxon>Pseudomonadales</taxon>
        <taxon>Pseudomonadaceae</taxon>
        <taxon>Metapseudomonas</taxon>
    </lineage>
</organism>
<name>A0AAD1FH39_METFU</name>
<gene>
    <name evidence="1" type="ORF">KF707C_44630</name>
</gene>
<dbReference type="AlphaFoldDB" id="A0AAD1FH39"/>
<proteinExistence type="predicted"/>
<evidence type="ECO:0008006" key="3">
    <source>
        <dbReference type="Google" id="ProtNLM"/>
    </source>
</evidence>
<keyword evidence="2" id="KW-1185">Reference proteome</keyword>
<dbReference type="EMBL" id="AP014862">
    <property type="protein sequence ID" value="BAU76151.1"/>
    <property type="molecule type" value="Genomic_DNA"/>
</dbReference>
<reference evidence="2" key="1">
    <citation type="submission" date="2015-05" db="EMBL/GenBank/DDBJ databases">
        <title>Draft genome sequencing of a biphenyl-degrading bacterium, Pseudomonas balearica KF707 (=NBRC110670).</title>
        <authorList>
            <person name="Kimura N."/>
            <person name="Hirose J."/>
            <person name="Watanabe T."/>
            <person name="Suenaga H."/>
            <person name="Fujihara H."/>
            <person name="Noguchi M."/>
            <person name="Hashimoto M."/>
            <person name="Shimodaira J."/>
            <person name="Tsuchikane K."/>
            <person name="Hosoyama A."/>
            <person name="Yamazoe A."/>
            <person name="Fujita N."/>
            <person name="Furukawa K."/>
        </authorList>
    </citation>
    <scope>NUCLEOTIDE SEQUENCE [LARGE SCALE GENOMIC DNA]</scope>
    <source>
        <strain evidence="2">DSM 10086 / NBRC 110670 / KF707</strain>
    </source>
</reference>
<sequence length="94" mass="10484">MNRTIREAAQVLGVRERELRAHLRDTKVLNRDGSLAAKHVGGGNLFMDPRSRWVEATKRYQHYAVLMVTEAGIAWLAQRLGVGITVTKDKDAAA</sequence>
<protein>
    <recommendedName>
        <fullName evidence="3">Antirepressor protein C-terminal domain-containing protein</fullName>
    </recommendedName>
</protein>
<dbReference type="Proteomes" id="UP000218554">
    <property type="component" value="Chromosome"/>
</dbReference>
<dbReference type="KEGG" id="pfuw:KF707C_44630"/>
<reference evidence="1 2" key="2">
    <citation type="journal article" date="2017" name="Int. J. Syst. Evol. Microbiol.">
        <title>Pseudomonas furukawaii sp. nov., a polychlorinated biphenyl-degrading bacterium isolated from biphenyl-contaminated soil in Japan.</title>
        <authorList>
            <person name="Kimura N."/>
            <person name="Watanabe T."/>
            <person name="Suenaga H."/>
            <person name="Fujihara H."/>
            <person name="Futagami T."/>
            <person name="Goto M."/>
            <person name="Hanada S."/>
            <person name="Hirose J."/>
        </authorList>
    </citation>
    <scope>NUCLEOTIDE SEQUENCE [LARGE SCALE GENOMIC DNA]</scope>
    <source>
        <strain evidence="2">DSM 10086 / NBRC 110670 / KF707</strain>
    </source>
</reference>
<evidence type="ECO:0000313" key="1">
    <source>
        <dbReference type="EMBL" id="BAU76151.1"/>
    </source>
</evidence>
<accession>A0AAD1FH39</accession>
<evidence type="ECO:0000313" key="2">
    <source>
        <dbReference type="Proteomes" id="UP000218554"/>
    </source>
</evidence>
<dbReference type="RefSeq" id="WP_004421222.1">
    <property type="nucleotide sequence ID" value="NZ_AJMR01000099.1"/>
</dbReference>